<protein>
    <submittedName>
        <fullName evidence="1">DUF3861 domain-containing protein</fullName>
    </submittedName>
</protein>
<gene>
    <name evidence="1" type="ORF">ACK2TP_16235</name>
</gene>
<dbReference type="RefSeq" id="WP_263414513.1">
    <property type="nucleotide sequence ID" value="NZ_BAABBH010000001.1"/>
</dbReference>
<sequence>MALFRITVERIDGPLDSGHDLLSFEAKNHDDILAIASRARHLPGMEPDETAALAIGMKLFGEVMLKYRKQSPFAELMPHFREFISDFKAAVRAAVPTVGEPLHPQQDPPRA</sequence>
<evidence type="ECO:0000313" key="1">
    <source>
        <dbReference type="EMBL" id="MFN2977320.1"/>
    </source>
</evidence>
<dbReference type="Gene3D" id="3.10.20.850">
    <property type="entry name" value="Protein of unknown function DUF3861"/>
    <property type="match status" value="1"/>
</dbReference>
<keyword evidence="2" id="KW-1185">Reference proteome</keyword>
<name>A0ABW9KR06_9BACT</name>
<dbReference type="Proteomes" id="UP001634747">
    <property type="component" value="Unassembled WGS sequence"/>
</dbReference>
<proteinExistence type="predicted"/>
<organism evidence="1 2">
    <name type="scientific">Terriglobus aquaticus</name>
    <dbReference type="NCBI Taxonomy" id="940139"/>
    <lineage>
        <taxon>Bacteria</taxon>
        <taxon>Pseudomonadati</taxon>
        <taxon>Acidobacteriota</taxon>
        <taxon>Terriglobia</taxon>
        <taxon>Terriglobales</taxon>
        <taxon>Acidobacteriaceae</taxon>
        <taxon>Terriglobus</taxon>
    </lineage>
</organism>
<dbReference type="Pfam" id="PF12977">
    <property type="entry name" value="DUF3861"/>
    <property type="match status" value="1"/>
</dbReference>
<dbReference type="InterPro" id="IPR024476">
    <property type="entry name" value="DUF3861"/>
</dbReference>
<reference evidence="1 2" key="1">
    <citation type="submission" date="2024-12" db="EMBL/GenBank/DDBJ databases">
        <authorList>
            <person name="Lee Y."/>
        </authorList>
    </citation>
    <scope>NUCLEOTIDE SEQUENCE [LARGE SCALE GENOMIC DNA]</scope>
    <source>
        <strain evidence="1 2">03SUJ4</strain>
    </source>
</reference>
<accession>A0ABW9KR06</accession>
<comment type="caution">
    <text evidence="1">The sequence shown here is derived from an EMBL/GenBank/DDBJ whole genome shotgun (WGS) entry which is preliminary data.</text>
</comment>
<dbReference type="EMBL" id="JBJYXY010000001">
    <property type="protein sequence ID" value="MFN2977320.1"/>
    <property type="molecule type" value="Genomic_DNA"/>
</dbReference>
<evidence type="ECO:0000313" key="2">
    <source>
        <dbReference type="Proteomes" id="UP001634747"/>
    </source>
</evidence>
<dbReference type="InterPro" id="IPR038194">
    <property type="entry name" value="DUF3861_sf"/>
</dbReference>